<dbReference type="RefSeq" id="WP_179005906.1">
    <property type="nucleotide sequence ID" value="NZ_JBHSCO010000002.1"/>
</dbReference>
<protein>
    <submittedName>
        <fullName evidence="1">Uncharacterized protein</fullName>
    </submittedName>
</protein>
<gene>
    <name evidence="1" type="ORF">ACFOY0_08240</name>
</gene>
<sequence>MPPSPPDPKKESDTLVPLFKIPLEKRKILFPFSKYDSVYVATPKYYEDKEPRNYLKSKFHDSKILLTENQLNKISDILFNYYLIKYDNTIELSYKITGCSGIEDTYPKIILLFVKDSKTKDYIAFPRQIFRRTTFNNQELKGLDISSEKEKLIIEMFGINLDEEIDNDALENKQQFDK</sequence>
<evidence type="ECO:0000313" key="2">
    <source>
        <dbReference type="Proteomes" id="UP001595719"/>
    </source>
</evidence>
<evidence type="ECO:0000313" key="1">
    <source>
        <dbReference type="EMBL" id="MFC4390981.1"/>
    </source>
</evidence>
<organism evidence="1 2">
    <name type="scientific">Flavobacterium quisquiliarum</name>
    <dbReference type="NCBI Taxonomy" id="1834436"/>
    <lineage>
        <taxon>Bacteria</taxon>
        <taxon>Pseudomonadati</taxon>
        <taxon>Bacteroidota</taxon>
        <taxon>Flavobacteriia</taxon>
        <taxon>Flavobacteriales</taxon>
        <taxon>Flavobacteriaceae</taxon>
        <taxon>Flavobacterium</taxon>
    </lineage>
</organism>
<accession>A0ABV8W2R2</accession>
<comment type="caution">
    <text evidence="1">The sequence shown here is derived from an EMBL/GenBank/DDBJ whole genome shotgun (WGS) entry which is preliminary data.</text>
</comment>
<dbReference type="EMBL" id="JBHSCO010000002">
    <property type="protein sequence ID" value="MFC4390981.1"/>
    <property type="molecule type" value="Genomic_DNA"/>
</dbReference>
<reference evidence="2" key="1">
    <citation type="journal article" date="2019" name="Int. J. Syst. Evol. Microbiol.">
        <title>The Global Catalogue of Microorganisms (GCM) 10K type strain sequencing project: providing services to taxonomists for standard genome sequencing and annotation.</title>
        <authorList>
            <consortium name="The Broad Institute Genomics Platform"/>
            <consortium name="The Broad Institute Genome Sequencing Center for Infectious Disease"/>
            <person name="Wu L."/>
            <person name="Ma J."/>
        </authorList>
    </citation>
    <scope>NUCLEOTIDE SEQUENCE [LARGE SCALE GENOMIC DNA]</scope>
    <source>
        <strain evidence="2">CGMCC 1.15345</strain>
    </source>
</reference>
<keyword evidence="2" id="KW-1185">Reference proteome</keyword>
<name>A0ABV8W2R2_9FLAO</name>
<dbReference type="Proteomes" id="UP001595719">
    <property type="component" value="Unassembled WGS sequence"/>
</dbReference>
<proteinExistence type="predicted"/>